<organism evidence="2 4">
    <name type="scientific">Araneus ventricosus</name>
    <name type="common">Orbweaver spider</name>
    <name type="synonym">Epeira ventricosa</name>
    <dbReference type="NCBI Taxonomy" id="182803"/>
    <lineage>
        <taxon>Eukaryota</taxon>
        <taxon>Metazoa</taxon>
        <taxon>Ecdysozoa</taxon>
        <taxon>Arthropoda</taxon>
        <taxon>Chelicerata</taxon>
        <taxon>Arachnida</taxon>
        <taxon>Araneae</taxon>
        <taxon>Araneomorphae</taxon>
        <taxon>Entelegynae</taxon>
        <taxon>Araneoidea</taxon>
        <taxon>Araneidae</taxon>
        <taxon>Araneus</taxon>
    </lineage>
</organism>
<feature type="non-terminal residue" evidence="2">
    <location>
        <position position="29"/>
    </location>
</feature>
<dbReference type="EMBL" id="BGPR01042837">
    <property type="protein sequence ID" value="GBO19362.1"/>
    <property type="molecule type" value="Genomic_DNA"/>
</dbReference>
<evidence type="ECO:0000313" key="2">
    <source>
        <dbReference type="EMBL" id="GBO19362.1"/>
    </source>
</evidence>
<name>A0A4Y2V4H1_ARAVE</name>
<reference evidence="2 4" key="1">
    <citation type="journal article" date="2019" name="Sci. Rep.">
        <title>Orb-weaving spider Araneus ventricosus genome elucidates the spidroin gene catalogue.</title>
        <authorList>
            <person name="Kono N."/>
            <person name="Nakamura H."/>
            <person name="Ohtoshi R."/>
            <person name="Moran D.A.P."/>
            <person name="Shinohara A."/>
            <person name="Yoshida Y."/>
            <person name="Fujiwara M."/>
            <person name="Mori M."/>
            <person name="Tomita M."/>
            <person name="Arakawa K."/>
        </authorList>
    </citation>
    <scope>NUCLEOTIDE SEQUENCE [LARGE SCALE GENOMIC DNA]</scope>
</reference>
<feature type="region of interest" description="Disordered" evidence="1">
    <location>
        <begin position="1"/>
        <end position="29"/>
    </location>
</feature>
<comment type="caution">
    <text evidence="2">The sequence shown here is derived from an EMBL/GenBank/DDBJ whole genome shotgun (WGS) entry which is preliminary data.</text>
</comment>
<dbReference type="Proteomes" id="UP000499080">
    <property type="component" value="Unassembled WGS sequence"/>
</dbReference>
<keyword evidence="4" id="KW-1185">Reference proteome</keyword>
<feature type="compositionally biased region" description="Polar residues" evidence="1">
    <location>
        <begin position="13"/>
        <end position="23"/>
    </location>
</feature>
<proteinExistence type="predicted"/>
<evidence type="ECO:0000313" key="3">
    <source>
        <dbReference type="EMBL" id="GBO19363.1"/>
    </source>
</evidence>
<gene>
    <name evidence="3" type="ORF">AVEN_174008_1</name>
    <name evidence="2" type="ORF">AVEN_41255_1</name>
</gene>
<dbReference type="AlphaFoldDB" id="A0A4Y2V4H1"/>
<evidence type="ECO:0000313" key="4">
    <source>
        <dbReference type="Proteomes" id="UP000499080"/>
    </source>
</evidence>
<protein>
    <submittedName>
        <fullName evidence="2">Uncharacterized protein</fullName>
    </submittedName>
</protein>
<sequence length="29" mass="3158">MPLNEHPIPDGQHSLSITTTSARSPPFPE</sequence>
<evidence type="ECO:0000256" key="1">
    <source>
        <dbReference type="SAM" id="MobiDB-lite"/>
    </source>
</evidence>
<accession>A0A4Y2V4H1</accession>
<dbReference type="EMBL" id="BGPR01042838">
    <property type="protein sequence ID" value="GBO19363.1"/>
    <property type="molecule type" value="Genomic_DNA"/>
</dbReference>